<proteinExistence type="predicted"/>
<comment type="caution">
    <text evidence="2">The sequence shown here is derived from an EMBL/GenBank/DDBJ whole genome shotgun (WGS) entry which is preliminary data.</text>
</comment>
<protein>
    <submittedName>
        <fullName evidence="2">Uncharacterized protein</fullName>
    </submittedName>
</protein>
<reference evidence="2" key="1">
    <citation type="submission" date="2023-03" db="EMBL/GenBank/DDBJ databases">
        <title>Massive genome expansion in bonnet fungi (Mycena s.s.) driven by repeated elements and novel gene families across ecological guilds.</title>
        <authorList>
            <consortium name="Lawrence Berkeley National Laboratory"/>
            <person name="Harder C.B."/>
            <person name="Miyauchi S."/>
            <person name="Viragh M."/>
            <person name="Kuo A."/>
            <person name="Thoen E."/>
            <person name="Andreopoulos B."/>
            <person name="Lu D."/>
            <person name="Skrede I."/>
            <person name="Drula E."/>
            <person name="Henrissat B."/>
            <person name="Morin E."/>
            <person name="Kohler A."/>
            <person name="Barry K."/>
            <person name="LaButti K."/>
            <person name="Morin E."/>
            <person name="Salamov A."/>
            <person name="Lipzen A."/>
            <person name="Mereny Z."/>
            <person name="Hegedus B."/>
            <person name="Baldrian P."/>
            <person name="Stursova M."/>
            <person name="Weitz H."/>
            <person name="Taylor A."/>
            <person name="Grigoriev I.V."/>
            <person name="Nagy L.G."/>
            <person name="Martin F."/>
            <person name="Kauserud H."/>
        </authorList>
    </citation>
    <scope>NUCLEOTIDE SEQUENCE</scope>
    <source>
        <strain evidence="2">9284</strain>
    </source>
</reference>
<evidence type="ECO:0000313" key="2">
    <source>
        <dbReference type="EMBL" id="KAJ7619365.1"/>
    </source>
</evidence>
<keyword evidence="3" id="KW-1185">Reference proteome</keyword>
<organism evidence="2 3">
    <name type="scientific">Roridomyces roridus</name>
    <dbReference type="NCBI Taxonomy" id="1738132"/>
    <lineage>
        <taxon>Eukaryota</taxon>
        <taxon>Fungi</taxon>
        <taxon>Dikarya</taxon>
        <taxon>Basidiomycota</taxon>
        <taxon>Agaricomycotina</taxon>
        <taxon>Agaricomycetes</taxon>
        <taxon>Agaricomycetidae</taxon>
        <taxon>Agaricales</taxon>
        <taxon>Marasmiineae</taxon>
        <taxon>Mycenaceae</taxon>
        <taxon>Roridomyces</taxon>
    </lineage>
</organism>
<evidence type="ECO:0000256" key="1">
    <source>
        <dbReference type="SAM" id="SignalP"/>
    </source>
</evidence>
<dbReference type="AlphaFoldDB" id="A0AAD7BFH0"/>
<evidence type="ECO:0000313" key="3">
    <source>
        <dbReference type="Proteomes" id="UP001221142"/>
    </source>
</evidence>
<dbReference type="Proteomes" id="UP001221142">
    <property type="component" value="Unassembled WGS sequence"/>
</dbReference>
<feature type="chain" id="PRO_5042263828" evidence="1">
    <location>
        <begin position="20"/>
        <end position="73"/>
    </location>
</feature>
<accession>A0AAD7BFH0</accession>
<gene>
    <name evidence="2" type="ORF">FB45DRAFT_1062792</name>
</gene>
<sequence>MQIQFTALFILVTLTIVSAHPVAVDGLTGDLAVKRCIMKRGVEACAVILEPETRGEDYILEPVGRRSSTPLDV</sequence>
<feature type="signal peptide" evidence="1">
    <location>
        <begin position="1"/>
        <end position="19"/>
    </location>
</feature>
<keyword evidence="1" id="KW-0732">Signal</keyword>
<dbReference type="EMBL" id="JARKIF010000018">
    <property type="protein sequence ID" value="KAJ7619365.1"/>
    <property type="molecule type" value="Genomic_DNA"/>
</dbReference>
<name>A0AAD7BFH0_9AGAR</name>